<protein>
    <recommendedName>
        <fullName evidence="4">Ankyrin repeat-containing protein</fullName>
    </recommendedName>
</protein>
<gene>
    <name evidence="2" type="ORF">PFISCL1PPCAC_19381</name>
</gene>
<sequence>SDSFCEFQIQFEHKRRKSQVMLAHWIEQAQGKVPILEDTVVDVAILQQRDQIVLWMSTQYQLFSLFQVQVRVVMDDDRSIERATMEAVKKVLPNLNCRFVLVVPRVDTPLVCLTLPREASLSNFPFAPLSFNRIKDDCQLPSKEWKKFYTESGLTGAVSLIKWLKQRRDVDAEFMRRIFTSKIRIITSCAHNPGLLPHHCIRNAVGQEITADQKSNADRASLKLNKVCSKPLVFFNPLFNTDFNYTGKAAAGTLRYIAIDNKMEKGHTSRHEMHKAAKENDGRKISELFSAGFDLNQKDDSGWAPIHYAAFLGNVKALVTLLHCGCDVNLVNNSGSSSLHQAVMGVQPYIVELLLLHPKISRTIVDSKGCTPQDLGMRKSANSVGEELGKLLYLLEFLEQSPKILVTYADGTSAMMKMKSRKDTKADELLMEVLKTGLNASTKTATQLMSLFAIWIVSGDKGIQLTGSEMPGRLSGTWERMNGERTNIEMRRNEMISRREETKIILNESSNSMLLREIEQHFKEGWLEMKREDAIFMTVCLPPRMGQNLSDTLDRLPHRLRKLAKRSAEERNRLVKEIEREVSLLDPNLSFTDREIKFLGKARKSKTYGCRPYSCIVEYIMPPSENCGYLGVNEDGVHVYTFDKDYSCSYSWDNFSFVSTQSYDGSTIIQFDQYAHEVTFTALIDDSLVAASILRLCDHFSNKSRGLHQ</sequence>
<evidence type="ECO:0000313" key="2">
    <source>
        <dbReference type="EMBL" id="GMT28084.1"/>
    </source>
</evidence>
<dbReference type="EMBL" id="BTSY01000005">
    <property type="protein sequence ID" value="GMT28084.1"/>
    <property type="molecule type" value="Genomic_DNA"/>
</dbReference>
<keyword evidence="1" id="KW-0040">ANK repeat</keyword>
<accession>A0AAV5W7Y6</accession>
<dbReference type="GO" id="GO:2000114">
    <property type="term" value="P:regulation of establishment of cell polarity"/>
    <property type="evidence" value="ECO:0007669"/>
    <property type="project" value="TreeGrafter"/>
</dbReference>
<dbReference type="PANTHER" id="PTHR13283">
    <property type="entry name" value="KREV INTERACTION TRAPPED 1-RELATED"/>
    <property type="match status" value="1"/>
</dbReference>
<dbReference type="PROSITE" id="PS50088">
    <property type="entry name" value="ANK_REPEAT"/>
    <property type="match status" value="1"/>
</dbReference>
<evidence type="ECO:0000313" key="3">
    <source>
        <dbReference type="Proteomes" id="UP001432322"/>
    </source>
</evidence>
<feature type="non-terminal residue" evidence="2">
    <location>
        <position position="1"/>
    </location>
</feature>
<reference evidence="2" key="1">
    <citation type="submission" date="2023-10" db="EMBL/GenBank/DDBJ databases">
        <title>Genome assembly of Pristionchus species.</title>
        <authorList>
            <person name="Yoshida K."/>
            <person name="Sommer R.J."/>
        </authorList>
    </citation>
    <scope>NUCLEOTIDE SEQUENCE</scope>
    <source>
        <strain evidence="2">RS5133</strain>
    </source>
</reference>
<evidence type="ECO:0008006" key="4">
    <source>
        <dbReference type="Google" id="ProtNLM"/>
    </source>
</evidence>
<dbReference type="AlphaFoldDB" id="A0AAV5W7Y6"/>
<organism evidence="2 3">
    <name type="scientific">Pristionchus fissidentatus</name>
    <dbReference type="NCBI Taxonomy" id="1538716"/>
    <lineage>
        <taxon>Eukaryota</taxon>
        <taxon>Metazoa</taxon>
        <taxon>Ecdysozoa</taxon>
        <taxon>Nematoda</taxon>
        <taxon>Chromadorea</taxon>
        <taxon>Rhabditida</taxon>
        <taxon>Rhabditina</taxon>
        <taxon>Diplogasteromorpha</taxon>
        <taxon>Diplogasteroidea</taxon>
        <taxon>Neodiplogasteridae</taxon>
        <taxon>Pristionchus</taxon>
    </lineage>
</organism>
<evidence type="ECO:0000256" key="1">
    <source>
        <dbReference type="PROSITE-ProRule" id="PRU00023"/>
    </source>
</evidence>
<dbReference type="SMART" id="SM00248">
    <property type="entry name" value="ANK"/>
    <property type="match status" value="3"/>
</dbReference>
<dbReference type="Gene3D" id="3.10.20.90">
    <property type="entry name" value="Phosphatidylinositol 3-kinase Catalytic Subunit, Chain A, domain 1"/>
    <property type="match status" value="1"/>
</dbReference>
<dbReference type="Pfam" id="PF12796">
    <property type="entry name" value="Ank_2"/>
    <property type="match status" value="1"/>
</dbReference>
<dbReference type="GO" id="GO:0045454">
    <property type="term" value="P:cell redox homeostasis"/>
    <property type="evidence" value="ECO:0007669"/>
    <property type="project" value="TreeGrafter"/>
</dbReference>
<dbReference type="InterPro" id="IPR051594">
    <property type="entry name" value="KRIT1/FRMD8"/>
</dbReference>
<keyword evidence="3" id="KW-1185">Reference proteome</keyword>
<dbReference type="Proteomes" id="UP001432322">
    <property type="component" value="Unassembled WGS sequence"/>
</dbReference>
<dbReference type="PANTHER" id="PTHR13283:SF11">
    <property type="entry name" value="KREV INTERACTION TRAPPED PROTEIN 1"/>
    <property type="match status" value="1"/>
</dbReference>
<dbReference type="GO" id="GO:0005886">
    <property type="term" value="C:plasma membrane"/>
    <property type="evidence" value="ECO:0007669"/>
    <property type="project" value="TreeGrafter"/>
</dbReference>
<comment type="caution">
    <text evidence="2">The sequence shown here is derived from an EMBL/GenBank/DDBJ whole genome shotgun (WGS) entry which is preliminary data.</text>
</comment>
<dbReference type="InterPro" id="IPR036770">
    <property type="entry name" value="Ankyrin_rpt-contain_sf"/>
</dbReference>
<dbReference type="SUPFAM" id="SSF48403">
    <property type="entry name" value="Ankyrin repeat"/>
    <property type="match status" value="1"/>
</dbReference>
<feature type="repeat" description="ANK" evidence="1">
    <location>
        <begin position="301"/>
        <end position="333"/>
    </location>
</feature>
<name>A0AAV5W7Y6_9BILA</name>
<dbReference type="Gene3D" id="1.25.40.20">
    <property type="entry name" value="Ankyrin repeat-containing domain"/>
    <property type="match status" value="1"/>
</dbReference>
<proteinExistence type="predicted"/>
<dbReference type="PROSITE" id="PS50297">
    <property type="entry name" value="ANK_REP_REGION"/>
    <property type="match status" value="1"/>
</dbReference>
<dbReference type="InterPro" id="IPR002110">
    <property type="entry name" value="Ankyrin_rpt"/>
</dbReference>